<evidence type="ECO:0000256" key="1">
    <source>
        <dbReference type="ARBA" id="ARBA00022729"/>
    </source>
</evidence>
<proteinExistence type="predicted"/>
<keyword evidence="5" id="KW-1185">Reference proteome</keyword>
<dbReference type="Proteomes" id="UP000000271">
    <property type="component" value="Chromosome"/>
</dbReference>
<dbReference type="InterPro" id="IPR001119">
    <property type="entry name" value="SLH_dom"/>
</dbReference>
<evidence type="ECO:0000259" key="3">
    <source>
        <dbReference type="PROSITE" id="PS51272"/>
    </source>
</evidence>
<dbReference type="KEGG" id="bse:Bsel_1010"/>
<evidence type="ECO:0000313" key="5">
    <source>
        <dbReference type="Proteomes" id="UP000000271"/>
    </source>
</evidence>
<dbReference type="PANTHER" id="PTHR43308">
    <property type="entry name" value="OUTER MEMBRANE PROTEIN ALPHA-RELATED"/>
    <property type="match status" value="1"/>
</dbReference>
<dbReference type="HOGENOM" id="CLU_528598_0_0_9"/>
<dbReference type="PROSITE" id="PS51272">
    <property type="entry name" value="SLH"/>
    <property type="match status" value="3"/>
</dbReference>
<dbReference type="PANTHER" id="PTHR43308:SF5">
    <property type="entry name" value="S-LAYER PROTEIN _ PEPTIDOGLYCAN ENDO-BETA-N-ACETYLGLUCOSAMINIDASE"/>
    <property type="match status" value="1"/>
</dbReference>
<gene>
    <name evidence="4" type="ordered locus">Bsel_1010</name>
</gene>
<evidence type="ECO:0000313" key="4">
    <source>
        <dbReference type="EMBL" id="ADH98531.1"/>
    </source>
</evidence>
<sequence>MKKRMNLLVVSFLLAGLFFSQPAFIHAGKQFSDVNEEHRFYSYIDELVHKEIISGFIDQTFKPETGVRRNEAAIMIGRHLNLNGDPSETSFSDVPKGVTGSGYIEAAVLAGVVSGYPDGTFRPQHYVTRGEMAIFLDRTFSLDQTAISFSDVDVEMRSYEAIRGLYGSGITEGFPDQTFRPDQPVTRGEFAAMMSRAMKWEANADQRELQDLTDDVTKSIRSLPDSPGMESFQNVAEIRSKLNQLALSGHPYEGDLRQFEEVEEKVNTERNVMLQPFIDNLEKDFKNGQFRERTREVHRLFSMNQNQGDLERENETVFQKGREGHPVLITVPHGVEHIRNGQPKSAEVYTGPMGLLLHEYTDAHILYTAKTGRDANFYNDVEFKDQMRRIIDEHDISLVLDIHGMSNRNDVDISLDIGTNQGRIVPEDLVHSLMFSYANAGFHNVWENRLFTASNAANIAYYSYHELGVPAMQLEYARSLRDPLFNGSEGFERFYLSVRSLGEFIVHYDLESRGD</sequence>
<feature type="domain" description="SLH" evidence="3">
    <location>
        <begin position="145"/>
        <end position="208"/>
    </location>
</feature>
<dbReference type="AlphaFoldDB" id="D6Y0E0"/>
<dbReference type="InterPro" id="IPR051465">
    <property type="entry name" value="Cell_Envelope_Struct_Comp"/>
</dbReference>
<feature type="domain" description="SLH" evidence="3">
    <location>
        <begin position="87"/>
        <end position="144"/>
    </location>
</feature>
<reference evidence="4" key="1">
    <citation type="submission" date="2009-10" db="EMBL/GenBank/DDBJ databases">
        <title>Complete sequence of Bacillus selenitireducens MLS10.</title>
        <authorList>
            <consortium name="US DOE Joint Genome Institute"/>
            <person name="Lucas S."/>
            <person name="Copeland A."/>
            <person name="Lapidus A."/>
            <person name="Glavina del Rio T."/>
            <person name="Dalin E."/>
            <person name="Tice H."/>
            <person name="Bruce D."/>
            <person name="Goodwin L."/>
            <person name="Pitluck S."/>
            <person name="Sims D."/>
            <person name="Brettin T."/>
            <person name="Detter J.C."/>
            <person name="Han C."/>
            <person name="Larimer F."/>
            <person name="Land M."/>
            <person name="Hauser L."/>
            <person name="Kyrpides N."/>
            <person name="Ovchinnikova G."/>
            <person name="Stolz J."/>
        </authorList>
    </citation>
    <scope>NUCLEOTIDE SEQUENCE [LARGE SCALE GENOMIC DNA]</scope>
    <source>
        <strain evidence="4">MLS10</strain>
    </source>
</reference>
<keyword evidence="1 2" id="KW-0732">Signal</keyword>
<dbReference type="Gene3D" id="3.40.630.40">
    <property type="entry name" value="Zn-dependent exopeptidases"/>
    <property type="match status" value="1"/>
</dbReference>
<dbReference type="STRING" id="439292.Bsel_1010"/>
<dbReference type="EMBL" id="CP001791">
    <property type="protein sequence ID" value="ADH98531.1"/>
    <property type="molecule type" value="Genomic_DNA"/>
</dbReference>
<evidence type="ECO:0000256" key="2">
    <source>
        <dbReference type="SAM" id="SignalP"/>
    </source>
</evidence>
<feature type="chain" id="PRO_5039640108" evidence="2">
    <location>
        <begin position="26"/>
        <end position="515"/>
    </location>
</feature>
<feature type="domain" description="SLH" evidence="3">
    <location>
        <begin position="27"/>
        <end position="86"/>
    </location>
</feature>
<dbReference type="eggNOG" id="COG3103">
    <property type="taxonomic scope" value="Bacteria"/>
</dbReference>
<name>D6Y0E0_BACIE</name>
<dbReference type="RefSeq" id="WP_013171956.1">
    <property type="nucleotide sequence ID" value="NC_014219.1"/>
</dbReference>
<organism evidence="4 5">
    <name type="scientific">Bacillus selenitireducens (strain ATCC 700615 / DSM 15326 / MLS10)</name>
    <dbReference type="NCBI Taxonomy" id="439292"/>
    <lineage>
        <taxon>Bacteria</taxon>
        <taxon>Bacillati</taxon>
        <taxon>Bacillota</taxon>
        <taxon>Bacilli</taxon>
        <taxon>Bacillales</taxon>
        <taxon>Bacillaceae</taxon>
        <taxon>Salisediminibacterium</taxon>
    </lineage>
</organism>
<protein>
    <submittedName>
        <fullName evidence="4">S-layer domain protein</fullName>
    </submittedName>
</protein>
<feature type="signal peptide" evidence="2">
    <location>
        <begin position="1"/>
        <end position="25"/>
    </location>
</feature>
<accession>D6Y0E0</accession>
<dbReference type="Pfam" id="PF00395">
    <property type="entry name" value="SLH"/>
    <property type="match status" value="3"/>
</dbReference>